<feature type="coiled-coil region" evidence="15">
    <location>
        <begin position="247"/>
        <end position="274"/>
    </location>
</feature>
<dbReference type="InterPro" id="IPR005467">
    <property type="entry name" value="His_kinase_dom"/>
</dbReference>
<keyword evidence="12 14" id="KW-0902">Two-component regulatory system</keyword>
<evidence type="ECO:0000313" key="20">
    <source>
        <dbReference type="Proteomes" id="UP000197535"/>
    </source>
</evidence>
<dbReference type="GO" id="GO:0005524">
    <property type="term" value="F:ATP binding"/>
    <property type="evidence" value="ECO:0007669"/>
    <property type="project" value="UniProtKB-UniRule"/>
</dbReference>
<dbReference type="Pfam" id="PF07730">
    <property type="entry name" value="HisKA_3"/>
    <property type="match status" value="1"/>
</dbReference>
<dbReference type="InterPro" id="IPR029095">
    <property type="entry name" value="NarX-like_N"/>
</dbReference>
<dbReference type="PIRSF" id="PIRSF003167">
    <property type="entry name" value="STHK_NarX/NarQ"/>
    <property type="match status" value="1"/>
</dbReference>
<keyword evidence="11 16" id="KW-1133">Transmembrane helix</keyword>
<keyword evidence="5" id="KW-0597">Phosphoprotein</keyword>
<feature type="domain" description="HAMP" evidence="18">
    <location>
        <begin position="203"/>
        <end position="255"/>
    </location>
</feature>
<dbReference type="CDD" id="cd06225">
    <property type="entry name" value="HAMP"/>
    <property type="match status" value="1"/>
</dbReference>
<dbReference type="AlphaFoldDB" id="A0A254T9Y2"/>
<keyword evidence="20" id="KW-1185">Reference proteome</keyword>
<evidence type="ECO:0000256" key="9">
    <source>
        <dbReference type="ARBA" id="ARBA00022777"/>
    </source>
</evidence>
<dbReference type="SUPFAM" id="SSF158472">
    <property type="entry name" value="HAMP domain-like"/>
    <property type="match status" value="1"/>
</dbReference>
<dbReference type="PROSITE" id="PS50109">
    <property type="entry name" value="HIS_KIN"/>
    <property type="match status" value="1"/>
</dbReference>
<evidence type="ECO:0000256" key="6">
    <source>
        <dbReference type="ARBA" id="ARBA00022679"/>
    </source>
</evidence>
<dbReference type="OrthoDB" id="9811306at2"/>
<evidence type="ECO:0000256" key="4">
    <source>
        <dbReference type="ARBA" id="ARBA00022519"/>
    </source>
</evidence>
<dbReference type="SMART" id="SM00065">
    <property type="entry name" value="GAF"/>
    <property type="match status" value="1"/>
</dbReference>
<evidence type="ECO:0000256" key="5">
    <source>
        <dbReference type="ARBA" id="ARBA00022553"/>
    </source>
</evidence>
<dbReference type="EMBL" id="LSTO01000001">
    <property type="protein sequence ID" value="OWW19461.1"/>
    <property type="molecule type" value="Genomic_DNA"/>
</dbReference>
<dbReference type="InterPro" id="IPR036890">
    <property type="entry name" value="HATPase_C_sf"/>
</dbReference>
<dbReference type="InterPro" id="IPR003594">
    <property type="entry name" value="HATPase_dom"/>
</dbReference>
<feature type="transmembrane region" description="Helical" evidence="16">
    <location>
        <begin position="184"/>
        <end position="206"/>
    </location>
</feature>
<evidence type="ECO:0000256" key="13">
    <source>
        <dbReference type="ARBA" id="ARBA00023136"/>
    </source>
</evidence>
<dbReference type="InterPro" id="IPR050482">
    <property type="entry name" value="Sensor_HK_TwoCompSys"/>
</dbReference>
<dbReference type="PANTHER" id="PTHR24421">
    <property type="entry name" value="NITRATE/NITRITE SENSOR PROTEIN NARX-RELATED"/>
    <property type="match status" value="1"/>
</dbReference>
<keyword evidence="13 14" id="KW-0472">Membrane</keyword>
<dbReference type="InterPro" id="IPR029016">
    <property type="entry name" value="GAF-like_dom_sf"/>
</dbReference>
<dbReference type="Pfam" id="PF02518">
    <property type="entry name" value="HATPase_c"/>
    <property type="match status" value="1"/>
</dbReference>
<name>A0A254T9Y2_9BURK</name>
<keyword evidence="7 16" id="KW-0812">Transmembrane</keyword>
<dbReference type="SUPFAM" id="SSF55781">
    <property type="entry name" value="GAF domain-like"/>
    <property type="match status" value="1"/>
</dbReference>
<sequence length="647" mass="72908">MALESILPTWQRLSTKIVGVLLGFLCLALLAIGTTLMLSWQLEGSSAAINETGSLRMHSYHLTVLLGRNVDEPGNMATRVAVTGKLQDINDAFKRLQRGDPQRPLFLPPTSRIRNAFRQVSARWHQTIQALAVDVIGDDPHTRIVAWHRFQSEVDSFVREVDVLVKDIERDSEMRTFWLRASQLALIALALSGTVAIIYLMFLLIIEPVERLRGGIEKMTEKDFGTRLPVESTDEFGQLTRGFNHMADRLEALYNSLEERVKAKTAELADQNRELALLYDSAAFLQQLQPVEAMCEGFLQRIRTYFDADGGTVRVLDERNGNAHMIVHHGISDAHVKAESCMKPGECLCGDAVAQRISVVHDLRKGGMLPNRRCREEGFATVSMFHIFAHEQHVGFFTLHFREGRTFSEHEQGLLETVGQMLGTAIENIRLGSREREMAISEERNLVAQGLHDSIAQGLTFMNLQLQMLDESLRGGRLDEVDEIVCALRSGVQESYEDVRELLLNFRSRLAEHDLAGALQTAFDKFRKQTHIDVDFAWEGSGAPLSREQQLQVLFIVQEALSNIRKHSSAKHVEIRLEDGQDFQLGIRDDGIGFNADTLLQKGEGHVGINIMRERAQRIRAWLEVDSEPGKGTLVSLRLPHEERRAA</sequence>
<evidence type="ECO:0000256" key="2">
    <source>
        <dbReference type="ARBA" id="ARBA00004429"/>
    </source>
</evidence>
<dbReference type="SMART" id="SM00304">
    <property type="entry name" value="HAMP"/>
    <property type="match status" value="1"/>
</dbReference>
<dbReference type="PROSITE" id="PS50885">
    <property type="entry name" value="HAMP"/>
    <property type="match status" value="1"/>
</dbReference>
<evidence type="ECO:0000256" key="1">
    <source>
        <dbReference type="ARBA" id="ARBA00000085"/>
    </source>
</evidence>
<proteinExistence type="predicted"/>
<protein>
    <recommendedName>
        <fullName evidence="14">Sensor protein</fullName>
        <ecNumber evidence="14">2.7.13.3</ecNumber>
    </recommendedName>
</protein>
<dbReference type="Gene3D" id="1.20.5.1930">
    <property type="match status" value="1"/>
</dbReference>
<dbReference type="Pfam" id="PF13185">
    <property type="entry name" value="GAF_2"/>
    <property type="match status" value="1"/>
</dbReference>
<dbReference type="Gene3D" id="1.20.120.960">
    <property type="entry name" value="Histidine kinase NarX, sensor domain"/>
    <property type="match status" value="1"/>
</dbReference>
<comment type="caution">
    <text evidence="19">The sequence shown here is derived from an EMBL/GenBank/DDBJ whole genome shotgun (WGS) entry which is preliminary data.</text>
</comment>
<dbReference type="InterPro" id="IPR011712">
    <property type="entry name" value="Sig_transdc_His_kin_sub3_dim/P"/>
</dbReference>
<dbReference type="Proteomes" id="UP000197535">
    <property type="component" value="Unassembled WGS sequence"/>
</dbReference>
<evidence type="ECO:0000256" key="10">
    <source>
        <dbReference type="ARBA" id="ARBA00022840"/>
    </source>
</evidence>
<dbReference type="PANTHER" id="PTHR24421:SF10">
    <property type="entry name" value="NITRATE_NITRITE SENSOR PROTEIN NARQ"/>
    <property type="match status" value="1"/>
</dbReference>
<accession>A0A254T9Y2</accession>
<comment type="subcellular location">
    <subcellularLocation>
        <location evidence="2">Cell inner membrane</location>
        <topology evidence="2">Multi-pass membrane protein</topology>
    </subcellularLocation>
</comment>
<keyword evidence="8 14" id="KW-0547">Nucleotide-binding</keyword>
<evidence type="ECO:0000256" key="14">
    <source>
        <dbReference type="PIRNR" id="PIRNR003167"/>
    </source>
</evidence>
<evidence type="ECO:0000256" key="12">
    <source>
        <dbReference type="ARBA" id="ARBA00023012"/>
    </source>
</evidence>
<dbReference type="GO" id="GO:0000155">
    <property type="term" value="F:phosphorelay sensor kinase activity"/>
    <property type="evidence" value="ECO:0007669"/>
    <property type="project" value="UniProtKB-UniRule"/>
</dbReference>
<dbReference type="Gene3D" id="3.30.450.40">
    <property type="match status" value="1"/>
</dbReference>
<dbReference type="Pfam" id="PF13675">
    <property type="entry name" value="PilJ"/>
    <property type="match status" value="1"/>
</dbReference>
<dbReference type="Gene3D" id="3.30.565.10">
    <property type="entry name" value="Histidine kinase-like ATPase, C-terminal domain"/>
    <property type="match status" value="1"/>
</dbReference>
<evidence type="ECO:0000313" key="19">
    <source>
        <dbReference type="EMBL" id="OWW19461.1"/>
    </source>
</evidence>
<dbReference type="Gene3D" id="1.10.8.500">
    <property type="entry name" value="HAMP domain in histidine kinase"/>
    <property type="match status" value="1"/>
</dbReference>
<evidence type="ECO:0000259" key="17">
    <source>
        <dbReference type="PROSITE" id="PS50109"/>
    </source>
</evidence>
<dbReference type="SMART" id="SM00387">
    <property type="entry name" value="HATPase_c"/>
    <property type="match status" value="1"/>
</dbReference>
<feature type="domain" description="Histidine kinase" evidence="17">
    <location>
        <begin position="450"/>
        <end position="643"/>
    </location>
</feature>
<dbReference type="InterPro" id="IPR003660">
    <property type="entry name" value="HAMP_dom"/>
</dbReference>
<dbReference type="CDD" id="cd16917">
    <property type="entry name" value="HATPase_UhpB-NarQ-NarX-like"/>
    <property type="match status" value="1"/>
</dbReference>
<dbReference type="EC" id="2.7.13.3" evidence="14"/>
<comment type="catalytic activity">
    <reaction evidence="1 14">
        <text>ATP + protein L-histidine = ADP + protein N-phospho-L-histidine.</text>
        <dbReference type="EC" id="2.7.13.3"/>
    </reaction>
</comment>
<evidence type="ECO:0000256" key="15">
    <source>
        <dbReference type="SAM" id="Coils"/>
    </source>
</evidence>
<keyword evidence="15" id="KW-0175">Coiled coil</keyword>
<gene>
    <name evidence="19" type="ORF">AYR66_08010</name>
</gene>
<evidence type="ECO:0000256" key="16">
    <source>
        <dbReference type="SAM" id="Phobius"/>
    </source>
</evidence>
<keyword evidence="3 14" id="KW-1003">Cell membrane</keyword>
<keyword evidence="4 14" id="KW-0997">Cell inner membrane</keyword>
<dbReference type="InterPro" id="IPR042295">
    <property type="entry name" value="NarX-like_N_sf"/>
</dbReference>
<feature type="transmembrane region" description="Helical" evidence="16">
    <location>
        <begin position="17"/>
        <end position="38"/>
    </location>
</feature>
<keyword evidence="10 14" id="KW-0067">ATP-binding</keyword>
<evidence type="ECO:0000259" key="18">
    <source>
        <dbReference type="PROSITE" id="PS50885"/>
    </source>
</evidence>
<evidence type="ECO:0000256" key="7">
    <source>
        <dbReference type="ARBA" id="ARBA00022692"/>
    </source>
</evidence>
<dbReference type="Pfam" id="PF00672">
    <property type="entry name" value="HAMP"/>
    <property type="match status" value="1"/>
</dbReference>
<evidence type="ECO:0000256" key="3">
    <source>
        <dbReference type="ARBA" id="ARBA00022475"/>
    </source>
</evidence>
<reference evidence="19 20" key="1">
    <citation type="submission" date="2016-02" db="EMBL/GenBank/DDBJ databases">
        <authorList>
            <person name="Wen L."/>
            <person name="He K."/>
            <person name="Yang H."/>
        </authorList>
    </citation>
    <scope>NUCLEOTIDE SEQUENCE [LARGE SCALE GENOMIC DNA]</scope>
    <source>
        <strain evidence="19 20">TSA40</strain>
    </source>
</reference>
<dbReference type="InterPro" id="IPR016380">
    <property type="entry name" value="Sig_transdc_His_kin_NarX/NarQ"/>
</dbReference>
<organism evidence="19 20">
    <name type="scientific">Noviherbaspirillum denitrificans</name>
    <dbReference type="NCBI Taxonomy" id="1968433"/>
    <lineage>
        <taxon>Bacteria</taxon>
        <taxon>Pseudomonadati</taxon>
        <taxon>Pseudomonadota</taxon>
        <taxon>Betaproteobacteria</taxon>
        <taxon>Burkholderiales</taxon>
        <taxon>Oxalobacteraceae</taxon>
        <taxon>Noviherbaspirillum</taxon>
    </lineage>
</organism>
<dbReference type="SUPFAM" id="SSF55874">
    <property type="entry name" value="ATPase domain of HSP90 chaperone/DNA topoisomerase II/histidine kinase"/>
    <property type="match status" value="1"/>
</dbReference>
<dbReference type="InterPro" id="IPR003018">
    <property type="entry name" value="GAF"/>
</dbReference>
<keyword evidence="9 14" id="KW-0418">Kinase</keyword>
<evidence type="ECO:0000256" key="11">
    <source>
        <dbReference type="ARBA" id="ARBA00022989"/>
    </source>
</evidence>
<keyword evidence="6 14" id="KW-0808">Transferase</keyword>
<dbReference type="RefSeq" id="WP_088706369.1">
    <property type="nucleotide sequence ID" value="NZ_LSTO01000001.1"/>
</dbReference>
<evidence type="ECO:0000256" key="8">
    <source>
        <dbReference type="ARBA" id="ARBA00022741"/>
    </source>
</evidence>
<dbReference type="GO" id="GO:0005886">
    <property type="term" value="C:plasma membrane"/>
    <property type="evidence" value="ECO:0007669"/>
    <property type="project" value="UniProtKB-SubCell"/>
</dbReference>
<dbReference type="GO" id="GO:0046983">
    <property type="term" value="F:protein dimerization activity"/>
    <property type="evidence" value="ECO:0007669"/>
    <property type="project" value="UniProtKB-UniRule"/>
</dbReference>